<evidence type="ECO:0000313" key="2">
    <source>
        <dbReference type="Proteomes" id="UP001652660"/>
    </source>
</evidence>
<accession>A0ABM4W0V8</accession>
<keyword evidence="1" id="KW-0472">Membrane</keyword>
<feature type="transmembrane region" description="Helical" evidence="1">
    <location>
        <begin position="98"/>
        <end position="123"/>
    </location>
</feature>
<evidence type="ECO:0000256" key="1">
    <source>
        <dbReference type="SAM" id="Phobius"/>
    </source>
</evidence>
<keyword evidence="1" id="KW-0812">Transmembrane</keyword>
<dbReference type="Proteomes" id="UP001652660">
    <property type="component" value="Chromosome 1e"/>
</dbReference>
<keyword evidence="1" id="KW-1133">Transmembrane helix</keyword>
<gene>
    <name evidence="3" type="primary">LOC140016111</name>
</gene>
<evidence type="ECO:0000313" key="3">
    <source>
        <dbReference type="RefSeq" id="XP_071925415.1"/>
    </source>
</evidence>
<reference evidence="3" key="2">
    <citation type="submission" date="2025-08" db="UniProtKB">
        <authorList>
            <consortium name="RefSeq"/>
        </authorList>
    </citation>
    <scope>IDENTIFICATION</scope>
    <source>
        <tissue evidence="3">Leaves</tissue>
    </source>
</reference>
<dbReference type="GeneID" id="140016111"/>
<dbReference type="PANTHER" id="PTHR11697">
    <property type="entry name" value="GENERAL TRANSCRIPTION FACTOR 2-RELATED ZINC FINGER PROTEIN"/>
    <property type="match status" value="1"/>
</dbReference>
<reference evidence="2" key="1">
    <citation type="journal article" date="2025" name="Foods">
        <title>Unveiling the Microbial Signatures of Arabica Coffee Cherries: Insights into Ripeness Specific Diversity, Functional Traits, and Implications for Quality and Safety.</title>
        <authorList>
            <consortium name="RefSeq"/>
            <person name="Tenea G.N."/>
            <person name="Cifuentes V."/>
            <person name="Reyes P."/>
            <person name="Cevallos-Vallejos M."/>
        </authorList>
    </citation>
    <scope>NUCLEOTIDE SEQUENCE [LARGE SCALE GENOMIC DNA]</scope>
</reference>
<name>A0ABM4W0V8_COFAR</name>
<protein>
    <recommendedName>
        <fullName evidence="4">HAT C-terminal dimerisation domain-containing protein</fullName>
    </recommendedName>
</protein>
<dbReference type="PANTHER" id="PTHR11697:SF230">
    <property type="entry name" value="ZINC FINGER, MYM DOMAIN CONTAINING 1"/>
    <property type="match status" value="1"/>
</dbReference>
<organism evidence="2 3">
    <name type="scientific">Coffea arabica</name>
    <name type="common">Arabian coffee</name>
    <dbReference type="NCBI Taxonomy" id="13443"/>
    <lineage>
        <taxon>Eukaryota</taxon>
        <taxon>Viridiplantae</taxon>
        <taxon>Streptophyta</taxon>
        <taxon>Embryophyta</taxon>
        <taxon>Tracheophyta</taxon>
        <taxon>Spermatophyta</taxon>
        <taxon>Magnoliopsida</taxon>
        <taxon>eudicotyledons</taxon>
        <taxon>Gunneridae</taxon>
        <taxon>Pentapetalae</taxon>
        <taxon>asterids</taxon>
        <taxon>lamiids</taxon>
        <taxon>Gentianales</taxon>
        <taxon>Rubiaceae</taxon>
        <taxon>Ixoroideae</taxon>
        <taxon>Gardenieae complex</taxon>
        <taxon>Bertiereae - Coffeeae clade</taxon>
        <taxon>Coffeeae</taxon>
        <taxon>Coffea</taxon>
    </lineage>
</organism>
<dbReference type="InterPro" id="IPR055298">
    <property type="entry name" value="AtLOH3-like"/>
</dbReference>
<keyword evidence="2" id="KW-1185">Reference proteome</keyword>
<dbReference type="RefSeq" id="XP_071925415.1">
    <property type="nucleotide sequence ID" value="XM_072069314.1"/>
</dbReference>
<sequence>MQLQELNDCFTKANAELLICMEGLVPDNDFSSFDKKKLIRFAELYPSEFSSVDLMALDNQFDTYILDMHSNNEFAELKGIASFAAELVKTKRDIVYPLVYLLIKLALTLPVALATMEMTFLAIKIVKNGLRNRMGDQWMNDCLITCIEKDILNKIDNELILQRFQKMSTRRGQL</sequence>
<proteinExistence type="predicted"/>
<evidence type="ECO:0008006" key="4">
    <source>
        <dbReference type="Google" id="ProtNLM"/>
    </source>
</evidence>